<proteinExistence type="predicted"/>
<sequence length="60" mass="6546">MILYQCFALRHLPTLRVFRCVRDQPPSSKTAAGTGTGFPSNVVVIPTDDLAVISASFQHN</sequence>
<dbReference type="HOGENOM" id="CLU_2943566_0_0_1"/>
<reference evidence="2" key="2">
    <citation type="submission" date="2015-01" db="EMBL/GenBank/DDBJ databases">
        <title>Evolutionary Origins and Diversification of the Mycorrhizal Mutualists.</title>
        <authorList>
            <consortium name="DOE Joint Genome Institute"/>
            <consortium name="Mycorrhizal Genomics Consortium"/>
            <person name="Kohler A."/>
            <person name="Kuo A."/>
            <person name="Nagy L.G."/>
            <person name="Floudas D."/>
            <person name="Copeland A."/>
            <person name="Barry K.W."/>
            <person name="Cichocki N."/>
            <person name="Veneault-Fourrey C."/>
            <person name="LaButti K."/>
            <person name="Lindquist E.A."/>
            <person name="Lipzen A."/>
            <person name="Lundell T."/>
            <person name="Morin E."/>
            <person name="Murat C."/>
            <person name="Riley R."/>
            <person name="Ohm R."/>
            <person name="Sun H."/>
            <person name="Tunlid A."/>
            <person name="Henrissat B."/>
            <person name="Grigoriev I.V."/>
            <person name="Hibbett D.S."/>
            <person name="Martin F."/>
        </authorList>
    </citation>
    <scope>NUCLEOTIDE SEQUENCE [LARGE SCALE GENOMIC DNA]</scope>
    <source>
        <strain evidence="2">MUT 4182</strain>
    </source>
</reference>
<gene>
    <name evidence="1" type="ORF">M407DRAFT_191138</name>
</gene>
<dbReference type="AlphaFoldDB" id="A0A0C3QAR5"/>
<accession>A0A0C3QAR5</accession>
<evidence type="ECO:0000313" key="2">
    <source>
        <dbReference type="Proteomes" id="UP000054248"/>
    </source>
</evidence>
<dbReference type="EMBL" id="KN823009">
    <property type="protein sequence ID" value="KIO27405.1"/>
    <property type="molecule type" value="Genomic_DNA"/>
</dbReference>
<name>A0A0C3QAR5_9AGAM</name>
<organism evidence="1 2">
    <name type="scientific">Tulasnella calospora MUT 4182</name>
    <dbReference type="NCBI Taxonomy" id="1051891"/>
    <lineage>
        <taxon>Eukaryota</taxon>
        <taxon>Fungi</taxon>
        <taxon>Dikarya</taxon>
        <taxon>Basidiomycota</taxon>
        <taxon>Agaricomycotina</taxon>
        <taxon>Agaricomycetes</taxon>
        <taxon>Cantharellales</taxon>
        <taxon>Tulasnellaceae</taxon>
        <taxon>Tulasnella</taxon>
    </lineage>
</organism>
<keyword evidence="2" id="KW-1185">Reference proteome</keyword>
<protein>
    <submittedName>
        <fullName evidence="1">Uncharacterized protein</fullName>
    </submittedName>
</protein>
<reference evidence="1 2" key="1">
    <citation type="submission" date="2014-04" db="EMBL/GenBank/DDBJ databases">
        <authorList>
            <consortium name="DOE Joint Genome Institute"/>
            <person name="Kuo A."/>
            <person name="Girlanda M."/>
            <person name="Perotto S."/>
            <person name="Kohler A."/>
            <person name="Nagy L.G."/>
            <person name="Floudas D."/>
            <person name="Copeland A."/>
            <person name="Barry K.W."/>
            <person name="Cichocki N."/>
            <person name="Veneault-Fourrey C."/>
            <person name="LaButti K."/>
            <person name="Lindquist E.A."/>
            <person name="Lipzen A."/>
            <person name="Lundell T."/>
            <person name="Morin E."/>
            <person name="Murat C."/>
            <person name="Sun H."/>
            <person name="Tunlid A."/>
            <person name="Henrissat B."/>
            <person name="Grigoriev I.V."/>
            <person name="Hibbett D.S."/>
            <person name="Martin F."/>
            <person name="Nordberg H.P."/>
            <person name="Cantor M.N."/>
            <person name="Hua S.X."/>
        </authorList>
    </citation>
    <scope>NUCLEOTIDE SEQUENCE [LARGE SCALE GENOMIC DNA]</scope>
    <source>
        <strain evidence="1 2">MUT 4182</strain>
    </source>
</reference>
<evidence type="ECO:0000313" key="1">
    <source>
        <dbReference type="EMBL" id="KIO27405.1"/>
    </source>
</evidence>
<dbReference type="Proteomes" id="UP000054248">
    <property type="component" value="Unassembled WGS sequence"/>
</dbReference>